<reference evidence="5 6" key="1">
    <citation type="submission" date="2020-02" db="EMBL/GenBank/DDBJ databases">
        <authorList>
            <person name="Brisse S."/>
        </authorList>
    </citation>
    <scope>NUCLEOTIDE SEQUENCE [LARGE SCALE GENOMIC DNA]</scope>
    <source>
        <strain evidence="5">CIP107547</strain>
    </source>
</reference>
<name>A0A0F5DDN1_CORDP</name>
<dbReference type="Pfam" id="PF01155">
    <property type="entry name" value="HypA"/>
    <property type="match status" value="1"/>
</dbReference>
<keyword evidence="2 4" id="KW-0479">Metal-binding</keyword>
<evidence type="ECO:0000256" key="2">
    <source>
        <dbReference type="ARBA" id="ARBA00022723"/>
    </source>
</evidence>
<sequence length="121" mass="12874">MHELGLLSGVVSATESSIPSGKNRRVLRIALRVGARSGAIPEALEGAWPIASSGSACDGAELLIDFIPASVWCPQCDGEVEIDEFFALCCPVCGTPTADLRSGREFEIAWVDIEDPKDEEP</sequence>
<accession>A0A0F5DDN1</accession>
<dbReference type="PIRSF" id="PIRSF004761">
    <property type="entry name" value="Hydrgn_mat_HypA"/>
    <property type="match status" value="1"/>
</dbReference>
<evidence type="ECO:0000256" key="1">
    <source>
        <dbReference type="ARBA" id="ARBA00022596"/>
    </source>
</evidence>
<dbReference type="Gene3D" id="3.30.2320.80">
    <property type="match status" value="1"/>
</dbReference>
<dbReference type="EMBL" id="CADDAV010000010">
    <property type="protein sequence ID" value="CAB0591914.1"/>
    <property type="molecule type" value="Genomic_DNA"/>
</dbReference>
<feature type="binding site" evidence="4">
    <location>
        <position position="73"/>
    </location>
    <ligand>
        <name>Zn(2+)</name>
        <dbReference type="ChEBI" id="CHEBI:29105"/>
    </ligand>
</feature>
<feature type="binding site" evidence="4">
    <location>
        <position position="90"/>
    </location>
    <ligand>
        <name>Zn(2+)</name>
        <dbReference type="ChEBI" id="CHEBI:29105"/>
    </ligand>
</feature>
<keyword evidence="1 4" id="KW-0533">Nickel</keyword>
<evidence type="ECO:0000256" key="3">
    <source>
        <dbReference type="ARBA" id="ARBA00022833"/>
    </source>
</evidence>
<dbReference type="OMA" id="ILLCPCG"/>
<comment type="similarity">
    <text evidence="4">Belongs to the HypA/HybF family.</text>
</comment>
<feature type="binding site" evidence="4">
    <location>
        <position position="93"/>
    </location>
    <ligand>
        <name>Zn(2+)</name>
        <dbReference type="ChEBI" id="CHEBI:29105"/>
    </ligand>
</feature>
<comment type="function">
    <text evidence="4">Involved in the maturation of [NiFe] hydrogenases. Required for nickel insertion into the metal center of the hydrogenase.</text>
</comment>
<protein>
    <recommendedName>
        <fullName evidence="4">Hydrogenase maturation factor HypA</fullName>
    </recommendedName>
</protein>
<evidence type="ECO:0000256" key="4">
    <source>
        <dbReference type="HAMAP-Rule" id="MF_00213"/>
    </source>
</evidence>
<proteinExistence type="inferred from homology"/>
<gene>
    <name evidence="4" type="primary">hypA</name>
    <name evidence="5" type="ORF">CIP107547_00796</name>
</gene>
<comment type="caution">
    <text evidence="5">The sequence shown here is derived from an EMBL/GenBank/DDBJ whole genome shotgun (WGS) entry which is preliminary data.</text>
</comment>
<dbReference type="OrthoDB" id="288014at2"/>
<dbReference type="RefSeq" id="WP_004567071.1">
    <property type="nucleotide sequence ID" value="NZ_CABVGJ010000002.1"/>
</dbReference>
<organism evidence="5 6">
    <name type="scientific">Corynebacterium diphtheriae</name>
    <dbReference type="NCBI Taxonomy" id="1717"/>
    <lineage>
        <taxon>Bacteria</taxon>
        <taxon>Bacillati</taxon>
        <taxon>Actinomycetota</taxon>
        <taxon>Actinomycetes</taxon>
        <taxon>Mycobacteriales</taxon>
        <taxon>Corynebacteriaceae</taxon>
        <taxon>Corynebacterium</taxon>
    </lineage>
</organism>
<dbReference type="KEGG" id="cdi:DIP0676"/>
<dbReference type="GO" id="GO:0016151">
    <property type="term" value="F:nickel cation binding"/>
    <property type="evidence" value="ECO:0007669"/>
    <property type="project" value="UniProtKB-UniRule"/>
</dbReference>
<dbReference type="PANTHER" id="PTHR34535">
    <property type="entry name" value="HYDROGENASE MATURATION FACTOR HYPA"/>
    <property type="match status" value="1"/>
</dbReference>
<dbReference type="HAMAP" id="MF_00213">
    <property type="entry name" value="HypA_HybF"/>
    <property type="match status" value="1"/>
</dbReference>
<dbReference type="AlphaFoldDB" id="A0A0F5DDN1"/>
<dbReference type="PANTHER" id="PTHR34535:SF3">
    <property type="entry name" value="HYDROGENASE MATURATION FACTOR HYPA"/>
    <property type="match status" value="1"/>
</dbReference>
<evidence type="ECO:0000313" key="5">
    <source>
        <dbReference type="EMBL" id="CAB0591914.1"/>
    </source>
</evidence>
<dbReference type="Proteomes" id="UP000480222">
    <property type="component" value="Unassembled WGS sequence"/>
</dbReference>
<dbReference type="InterPro" id="IPR000688">
    <property type="entry name" value="HypA/HybF"/>
</dbReference>
<dbReference type="GO" id="GO:0008270">
    <property type="term" value="F:zinc ion binding"/>
    <property type="evidence" value="ECO:0007669"/>
    <property type="project" value="UniProtKB-UniRule"/>
</dbReference>
<dbReference type="GO" id="GO:0051604">
    <property type="term" value="P:protein maturation"/>
    <property type="evidence" value="ECO:0007669"/>
    <property type="project" value="InterPro"/>
</dbReference>
<feature type="binding site" evidence="4">
    <location>
        <position position="2"/>
    </location>
    <ligand>
        <name>Ni(2+)</name>
        <dbReference type="ChEBI" id="CHEBI:49786"/>
    </ligand>
</feature>
<feature type="binding site" evidence="4">
    <location>
        <position position="76"/>
    </location>
    <ligand>
        <name>Zn(2+)</name>
        <dbReference type="ChEBI" id="CHEBI:29105"/>
    </ligand>
</feature>
<keyword evidence="3 4" id="KW-0862">Zinc</keyword>
<evidence type="ECO:0000313" key="6">
    <source>
        <dbReference type="Proteomes" id="UP000480222"/>
    </source>
</evidence>